<feature type="domain" description="Mycothiol-dependent maleylpyruvate isomerase metal-binding" evidence="1">
    <location>
        <begin position="13"/>
        <end position="150"/>
    </location>
</feature>
<reference evidence="3" key="1">
    <citation type="submission" date="2023-07" db="EMBL/GenBank/DDBJ databases">
        <title>30 novel species of actinomycetes from the DSMZ collection.</title>
        <authorList>
            <person name="Nouioui I."/>
        </authorList>
    </citation>
    <scope>NUCLEOTIDE SEQUENCE [LARGE SCALE GENOMIC DNA]</scope>
    <source>
        <strain evidence="3">DSM 46792</strain>
    </source>
</reference>
<keyword evidence="3" id="KW-1185">Reference proteome</keyword>
<dbReference type="RefSeq" id="WP_311347058.1">
    <property type="nucleotide sequence ID" value="NZ_JAVREI010000022.1"/>
</dbReference>
<protein>
    <submittedName>
        <fullName evidence="2">Maleylpyruvate isomerase family mycothiol-dependent enzyme</fullName>
    </submittedName>
</protein>
<dbReference type="SUPFAM" id="SSF109854">
    <property type="entry name" value="DinB/YfiT-like putative metalloenzymes"/>
    <property type="match status" value="1"/>
</dbReference>
<organism evidence="2 3">
    <name type="scientific">Blastococcus goldschmidtiae</name>
    <dbReference type="NCBI Taxonomy" id="3075546"/>
    <lineage>
        <taxon>Bacteria</taxon>
        <taxon>Bacillati</taxon>
        <taxon>Actinomycetota</taxon>
        <taxon>Actinomycetes</taxon>
        <taxon>Geodermatophilales</taxon>
        <taxon>Geodermatophilaceae</taxon>
        <taxon>Blastococcus</taxon>
    </lineage>
</organism>
<comment type="caution">
    <text evidence="2">The sequence shown here is derived from an EMBL/GenBank/DDBJ whole genome shotgun (WGS) entry which is preliminary data.</text>
</comment>
<proteinExistence type="predicted"/>
<dbReference type="NCBIfam" id="TIGR03083">
    <property type="entry name" value="maleylpyruvate isomerase family mycothiol-dependent enzyme"/>
    <property type="match status" value="1"/>
</dbReference>
<dbReference type="Proteomes" id="UP001183222">
    <property type="component" value="Unassembled WGS sequence"/>
</dbReference>
<dbReference type="GO" id="GO:0016853">
    <property type="term" value="F:isomerase activity"/>
    <property type="evidence" value="ECO:0007669"/>
    <property type="project" value="UniProtKB-KW"/>
</dbReference>
<gene>
    <name evidence="2" type="ORF">RM425_20355</name>
</gene>
<dbReference type="EMBL" id="JAVREI010000022">
    <property type="protein sequence ID" value="MDT0278260.1"/>
    <property type="molecule type" value="Genomic_DNA"/>
</dbReference>
<sequence>MDDETLRAEIAACRESHRRVHERVADVDDAALRGPSRLPGWTVGHVLAHLARNADSVVRRLEGARAGELVEQYAGGAAARAAEIEAGAARPARDVVTDLVRADDAADRAFGTADDGVWVSTVRLGGGATGPARDLVFRRWREVEAHHVDLGLGYEWTDWPDELVERWLPSLLAALPQRAGGHALVAWTTGRGPAPTLPPWG</sequence>
<dbReference type="InterPro" id="IPR017517">
    <property type="entry name" value="Maleyloyr_isom"/>
</dbReference>
<dbReference type="Gene3D" id="1.20.120.450">
    <property type="entry name" value="dinb family like domain"/>
    <property type="match status" value="1"/>
</dbReference>
<evidence type="ECO:0000313" key="2">
    <source>
        <dbReference type="EMBL" id="MDT0278260.1"/>
    </source>
</evidence>
<evidence type="ECO:0000313" key="3">
    <source>
        <dbReference type="Proteomes" id="UP001183222"/>
    </source>
</evidence>
<dbReference type="InterPro" id="IPR024344">
    <property type="entry name" value="MDMPI_metal-binding"/>
</dbReference>
<accession>A0ABU2KDJ4</accession>
<evidence type="ECO:0000259" key="1">
    <source>
        <dbReference type="Pfam" id="PF11716"/>
    </source>
</evidence>
<dbReference type="Pfam" id="PF11716">
    <property type="entry name" value="MDMPI_N"/>
    <property type="match status" value="1"/>
</dbReference>
<name>A0ABU2KDJ4_9ACTN</name>
<keyword evidence="2" id="KW-0413">Isomerase</keyword>
<dbReference type="InterPro" id="IPR034660">
    <property type="entry name" value="DinB/YfiT-like"/>
</dbReference>